<evidence type="ECO:0000259" key="1">
    <source>
        <dbReference type="PROSITE" id="PS50181"/>
    </source>
</evidence>
<organism evidence="2 3">
    <name type="scientific">Mycena albidolilacea</name>
    <dbReference type="NCBI Taxonomy" id="1033008"/>
    <lineage>
        <taxon>Eukaryota</taxon>
        <taxon>Fungi</taxon>
        <taxon>Dikarya</taxon>
        <taxon>Basidiomycota</taxon>
        <taxon>Agaricomycotina</taxon>
        <taxon>Agaricomycetes</taxon>
        <taxon>Agaricomycetidae</taxon>
        <taxon>Agaricales</taxon>
        <taxon>Marasmiineae</taxon>
        <taxon>Mycenaceae</taxon>
        <taxon>Mycena</taxon>
    </lineage>
</organism>
<feature type="non-terminal residue" evidence="2">
    <location>
        <position position="396"/>
    </location>
</feature>
<protein>
    <recommendedName>
        <fullName evidence="1">F-box domain-containing protein</fullName>
    </recommendedName>
</protein>
<dbReference type="InterPro" id="IPR001810">
    <property type="entry name" value="F-box_dom"/>
</dbReference>
<sequence>MAALSLNDVPLEILSEIFGFLDAKTLLSCSSVCNLWNDVVKPSPELQYTIELWADGMVYGPSGALTCTETLEALYQKRTAWKNLEWTSKTVVKYESLNVCRAYDLVGGLFTQQQRGPDFLAISLPRIVDEPQAARDTYSMGTKLQNFEDFAIDPTQDLIVRFYTPPGELAYLECHTISSKEPHPLAKNALLAFSLARDPIGVFSIQVADDIIGIFFPEAPFSFKLFNWRGGIKITELKDTEIETPLPISVFHLLSSRSYIFAHTSFDLGDAGQIDIYAFDGERANHPTHVATLELPKLLPKTYITTLIIQAGPFCAQPIFGTPFSKSNEHRIYMLLIRYGIATPGNWCRLFVHYRWFHKYVLEHCHGKTKFATVVPWDEWGPQNSLMLPGENHQWN</sequence>
<dbReference type="AlphaFoldDB" id="A0AAD7EJU1"/>
<accession>A0AAD7EJU1</accession>
<proteinExistence type="predicted"/>
<dbReference type="SUPFAM" id="SSF81383">
    <property type="entry name" value="F-box domain"/>
    <property type="match status" value="1"/>
</dbReference>
<reference evidence="2" key="1">
    <citation type="submission" date="2023-03" db="EMBL/GenBank/DDBJ databases">
        <title>Massive genome expansion in bonnet fungi (Mycena s.s.) driven by repeated elements and novel gene families across ecological guilds.</title>
        <authorList>
            <consortium name="Lawrence Berkeley National Laboratory"/>
            <person name="Harder C.B."/>
            <person name="Miyauchi S."/>
            <person name="Viragh M."/>
            <person name="Kuo A."/>
            <person name="Thoen E."/>
            <person name="Andreopoulos B."/>
            <person name="Lu D."/>
            <person name="Skrede I."/>
            <person name="Drula E."/>
            <person name="Henrissat B."/>
            <person name="Morin E."/>
            <person name="Kohler A."/>
            <person name="Barry K."/>
            <person name="LaButti K."/>
            <person name="Morin E."/>
            <person name="Salamov A."/>
            <person name="Lipzen A."/>
            <person name="Mereny Z."/>
            <person name="Hegedus B."/>
            <person name="Baldrian P."/>
            <person name="Stursova M."/>
            <person name="Weitz H."/>
            <person name="Taylor A."/>
            <person name="Grigoriev I.V."/>
            <person name="Nagy L.G."/>
            <person name="Martin F."/>
            <person name="Kauserud H."/>
        </authorList>
    </citation>
    <scope>NUCLEOTIDE SEQUENCE</scope>
    <source>
        <strain evidence="2">CBHHK002</strain>
    </source>
</reference>
<keyword evidence="3" id="KW-1185">Reference proteome</keyword>
<comment type="caution">
    <text evidence="2">The sequence shown here is derived from an EMBL/GenBank/DDBJ whole genome shotgun (WGS) entry which is preliminary data.</text>
</comment>
<dbReference type="SMART" id="SM00256">
    <property type="entry name" value="FBOX"/>
    <property type="match status" value="1"/>
</dbReference>
<feature type="domain" description="F-box" evidence="1">
    <location>
        <begin position="3"/>
        <end position="56"/>
    </location>
</feature>
<evidence type="ECO:0000313" key="2">
    <source>
        <dbReference type="EMBL" id="KAJ7330358.1"/>
    </source>
</evidence>
<evidence type="ECO:0000313" key="3">
    <source>
        <dbReference type="Proteomes" id="UP001218218"/>
    </source>
</evidence>
<dbReference type="CDD" id="cd09917">
    <property type="entry name" value="F-box_SF"/>
    <property type="match status" value="1"/>
</dbReference>
<dbReference type="Gene3D" id="1.20.1280.50">
    <property type="match status" value="1"/>
</dbReference>
<dbReference type="PROSITE" id="PS50181">
    <property type="entry name" value="FBOX"/>
    <property type="match status" value="1"/>
</dbReference>
<name>A0AAD7EJU1_9AGAR</name>
<dbReference type="InterPro" id="IPR036047">
    <property type="entry name" value="F-box-like_dom_sf"/>
</dbReference>
<dbReference type="EMBL" id="JARIHO010000037">
    <property type="protein sequence ID" value="KAJ7330358.1"/>
    <property type="molecule type" value="Genomic_DNA"/>
</dbReference>
<dbReference type="Pfam" id="PF12937">
    <property type="entry name" value="F-box-like"/>
    <property type="match status" value="1"/>
</dbReference>
<gene>
    <name evidence="2" type="ORF">DFH08DRAFT_882454</name>
</gene>
<dbReference type="Proteomes" id="UP001218218">
    <property type="component" value="Unassembled WGS sequence"/>
</dbReference>